<dbReference type="AlphaFoldDB" id="A0A4Z0F6U9"/>
<reference evidence="1 2" key="1">
    <citation type="journal article" date="2019" name="ISME J.">
        <title>Candidatus Macondimonas diazotrophica, a novel gammaproteobacterial genus dominating crude-oil-contaminated coastal sediments.</title>
        <authorList>
            <person name="Karthikeyan S."/>
            <person name="Konstantinidis K."/>
        </authorList>
    </citation>
    <scope>NUCLEOTIDE SEQUENCE [LARGE SCALE GENOMIC DNA]</scope>
    <source>
        <strain evidence="1 2">KTK01</strain>
    </source>
</reference>
<name>A0A4Z0F6U9_9GAMM</name>
<accession>A0A4Z0F6U9</accession>
<keyword evidence="2" id="KW-1185">Reference proteome</keyword>
<dbReference type="OrthoDB" id="8859060at2"/>
<evidence type="ECO:0000313" key="2">
    <source>
        <dbReference type="Proteomes" id="UP000297890"/>
    </source>
</evidence>
<sequence>MAQDLYILDELVLPRGIVYFDPFDDAGNTTGEVDLGETGGASLSPATESLQYFTSRGKLRKQTRNAPVSVSWAFSLTVDSQNMFNLAMFNVADLSVINQTNTPVVDEPFTVQQGRWYQLGGSTPARNVSSVVVTGSGGTPTHVLNTDYTLDAANGRIFIIRGGGIADDANILVDYTPATETRNRASAGTQPRKGALRVISDNAEGRNRDWWFPSVNMQPNGEMTIISAENAWAQMQFNVGVQEKLGFASLYVDDRAVG</sequence>
<evidence type="ECO:0000313" key="1">
    <source>
        <dbReference type="EMBL" id="TFZ81354.1"/>
    </source>
</evidence>
<gene>
    <name evidence="1" type="ORF">E4680_12910</name>
</gene>
<dbReference type="Proteomes" id="UP000297890">
    <property type="component" value="Unassembled WGS sequence"/>
</dbReference>
<dbReference type="EMBL" id="SRIO01000027">
    <property type="protein sequence ID" value="TFZ81354.1"/>
    <property type="molecule type" value="Genomic_DNA"/>
</dbReference>
<dbReference type="RefSeq" id="WP_135282833.1">
    <property type="nucleotide sequence ID" value="NZ_SRIO01000027.1"/>
</dbReference>
<comment type="caution">
    <text evidence="1">The sequence shown here is derived from an EMBL/GenBank/DDBJ whole genome shotgun (WGS) entry which is preliminary data.</text>
</comment>
<organism evidence="1 2">
    <name type="scientific">Candidatus Macondimonas diazotrophica</name>
    <dbReference type="NCBI Taxonomy" id="2305248"/>
    <lineage>
        <taxon>Bacteria</taxon>
        <taxon>Pseudomonadati</taxon>
        <taxon>Pseudomonadota</taxon>
        <taxon>Gammaproteobacteria</taxon>
        <taxon>Chromatiales</taxon>
        <taxon>Ectothiorhodospiraceae</taxon>
        <taxon>Candidatus Macondimonas</taxon>
    </lineage>
</organism>
<proteinExistence type="predicted"/>
<protein>
    <submittedName>
        <fullName evidence="1">Uncharacterized protein</fullName>
    </submittedName>
</protein>